<dbReference type="Proteomes" id="UP001597231">
    <property type="component" value="Unassembled WGS sequence"/>
</dbReference>
<evidence type="ECO:0000259" key="2">
    <source>
        <dbReference type="Pfam" id="PF02867"/>
    </source>
</evidence>
<proteinExistence type="inferred from homology"/>
<dbReference type="RefSeq" id="WP_381480030.1">
    <property type="nucleotide sequence ID" value="NZ_JBHTLT010000027.1"/>
</dbReference>
<feature type="domain" description="Ribonucleotide reductase large subunit C-terminal" evidence="2">
    <location>
        <begin position="38"/>
        <end position="154"/>
    </location>
</feature>
<dbReference type="Pfam" id="PF02867">
    <property type="entry name" value="Ribonuc_red_lgC"/>
    <property type="match status" value="1"/>
</dbReference>
<evidence type="ECO:0000313" key="4">
    <source>
        <dbReference type="Proteomes" id="UP001597231"/>
    </source>
</evidence>
<name>A0ABW3TW85_9BACL</name>
<keyword evidence="4" id="KW-1185">Reference proteome</keyword>
<dbReference type="InterPro" id="IPR039718">
    <property type="entry name" value="Rrm1"/>
</dbReference>
<dbReference type="PANTHER" id="PTHR11573">
    <property type="entry name" value="RIBONUCLEOSIDE-DIPHOSPHATE REDUCTASE LARGE CHAIN"/>
    <property type="match status" value="1"/>
</dbReference>
<evidence type="ECO:0000256" key="1">
    <source>
        <dbReference type="ARBA" id="ARBA00010406"/>
    </source>
</evidence>
<reference evidence="4" key="1">
    <citation type="journal article" date="2019" name="Int. J. Syst. Evol. Microbiol.">
        <title>The Global Catalogue of Microorganisms (GCM) 10K type strain sequencing project: providing services to taxonomists for standard genome sequencing and annotation.</title>
        <authorList>
            <consortium name="The Broad Institute Genomics Platform"/>
            <consortium name="The Broad Institute Genome Sequencing Center for Infectious Disease"/>
            <person name="Wu L."/>
            <person name="Ma J."/>
        </authorList>
    </citation>
    <scope>NUCLEOTIDE SEQUENCE [LARGE SCALE GENOMIC DNA]</scope>
    <source>
        <strain evidence="4">CCUG 53915</strain>
    </source>
</reference>
<dbReference type="Gene3D" id="1.10.1650.20">
    <property type="match status" value="1"/>
</dbReference>
<protein>
    <recommendedName>
        <fullName evidence="2">Ribonucleotide reductase large subunit C-terminal domain-containing protein</fullName>
    </recommendedName>
</protein>
<dbReference type="InterPro" id="IPR000788">
    <property type="entry name" value="RNR_lg_C"/>
</dbReference>
<comment type="caution">
    <text evidence="3">The sequence shown here is derived from an EMBL/GenBank/DDBJ whole genome shotgun (WGS) entry which is preliminary data.</text>
</comment>
<dbReference type="PANTHER" id="PTHR11573:SF6">
    <property type="entry name" value="RIBONUCLEOSIDE-DIPHOSPHATE REDUCTASE LARGE SUBUNIT"/>
    <property type="match status" value="1"/>
</dbReference>
<dbReference type="SUPFAM" id="SSF51998">
    <property type="entry name" value="PFL-like glycyl radical enzymes"/>
    <property type="match status" value="1"/>
</dbReference>
<dbReference type="Gene3D" id="3.20.70.20">
    <property type="match status" value="1"/>
</dbReference>
<evidence type="ECO:0000313" key="3">
    <source>
        <dbReference type="EMBL" id="MFD1204539.1"/>
    </source>
</evidence>
<comment type="similarity">
    <text evidence="1">Belongs to the ribonucleoside diphosphate reductase large chain family.</text>
</comment>
<accession>A0ABW3TW85</accession>
<dbReference type="EMBL" id="JBHTLT010000027">
    <property type="protein sequence ID" value="MFD1204539.1"/>
    <property type="molecule type" value="Genomic_DNA"/>
</dbReference>
<organism evidence="3 4">
    <name type="scientific">Sporosarcina contaminans</name>
    <dbReference type="NCBI Taxonomy" id="633403"/>
    <lineage>
        <taxon>Bacteria</taxon>
        <taxon>Bacillati</taxon>
        <taxon>Bacillota</taxon>
        <taxon>Bacilli</taxon>
        <taxon>Bacillales</taxon>
        <taxon>Caryophanaceae</taxon>
        <taxon>Sporosarcina</taxon>
    </lineage>
</organism>
<sequence length="210" mass="24537">MRLHTAEEFSSMLYMEYVGEAPLQKAMMAMNSNFSRLYIDIFHLDVFAFLSNELPLKGVCIPDLFMRQVEADGSFFIFDLRQIKEVMGFSLPDVYDEKEIGAFHEKYDACVQHPIIRKVEVSAVSLMKHLLQCQIASGGPAFFYRDSANRLCGNQCKETLRFPEQHWLNGSFKQRILPRRISLREEDLLRDHLNAWRLGIQMTKCSWERT</sequence>
<gene>
    <name evidence="3" type="ORF">ACFQ38_05365</name>
</gene>